<reference evidence="1" key="1">
    <citation type="journal article" date="2014" name="Front. Microbiol.">
        <title>High frequency of phylogenetically diverse reductive dehalogenase-homologous genes in deep subseafloor sedimentary metagenomes.</title>
        <authorList>
            <person name="Kawai M."/>
            <person name="Futagami T."/>
            <person name="Toyoda A."/>
            <person name="Takaki Y."/>
            <person name="Nishi S."/>
            <person name="Hori S."/>
            <person name="Arai W."/>
            <person name="Tsubouchi T."/>
            <person name="Morono Y."/>
            <person name="Uchiyama I."/>
            <person name="Ito T."/>
            <person name="Fujiyama A."/>
            <person name="Inagaki F."/>
            <person name="Takami H."/>
        </authorList>
    </citation>
    <scope>NUCLEOTIDE SEQUENCE</scope>
    <source>
        <strain evidence="1">Expedition CK06-06</strain>
    </source>
</reference>
<name>X1HEJ5_9ZZZZ</name>
<comment type="caution">
    <text evidence="1">The sequence shown here is derived from an EMBL/GenBank/DDBJ whole genome shotgun (WGS) entry which is preliminary data.</text>
</comment>
<organism evidence="1">
    <name type="scientific">marine sediment metagenome</name>
    <dbReference type="NCBI Taxonomy" id="412755"/>
    <lineage>
        <taxon>unclassified sequences</taxon>
        <taxon>metagenomes</taxon>
        <taxon>ecological metagenomes</taxon>
    </lineage>
</organism>
<dbReference type="EMBL" id="BARU01015479">
    <property type="protein sequence ID" value="GAH52264.1"/>
    <property type="molecule type" value="Genomic_DNA"/>
</dbReference>
<accession>X1HEJ5</accession>
<sequence length="61" mass="7034">MIIQVGPYPPPYGGISIYLKRFKKYLDDKGYSNLVLTTSGIIQKHDKIINVKFKLIPFLFC</sequence>
<evidence type="ECO:0000313" key="1">
    <source>
        <dbReference type="EMBL" id="GAH52264.1"/>
    </source>
</evidence>
<gene>
    <name evidence="1" type="ORF">S03H2_26580</name>
</gene>
<proteinExistence type="predicted"/>
<protein>
    <submittedName>
        <fullName evidence="1">Uncharacterized protein</fullName>
    </submittedName>
</protein>
<dbReference type="AlphaFoldDB" id="X1HEJ5"/>